<keyword evidence="2 3" id="KW-0663">Pyridoxal phosphate</keyword>
<feature type="coiled-coil region" evidence="4">
    <location>
        <begin position="241"/>
        <end position="268"/>
    </location>
</feature>
<dbReference type="Proteomes" id="UP000295636">
    <property type="component" value="Unassembled WGS sequence"/>
</dbReference>
<dbReference type="OrthoDB" id="9810913at2"/>
<dbReference type="InterPro" id="IPR015421">
    <property type="entry name" value="PyrdxlP-dep_Trfase_major"/>
</dbReference>
<evidence type="ECO:0000256" key="1">
    <source>
        <dbReference type="PIRSR" id="PIRSR000390-1"/>
    </source>
</evidence>
<evidence type="ECO:0000256" key="2">
    <source>
        <dbReference type="PIRSR" id="PIRSR000390-2"/>
    </source>
</evidence>
<name>A0A4R5K9Z7_9BACL</name>
<dbReference type="GO" id="GO:0008483">
    <property type="term" value="F:transaminase activity"/>
    <property type="evidence" value="ECO:0007669"/>
    <property type="project" value="UniProtKB-KW"/>
</dbReference>
<keyword evidence="5" id="KW-0808">Transferase</keyword>
<dbReference type="Pfam" id="PF01041">
    <property type="entry name" value="DegT_DnrJ_EryC1"/>
    <property type="match status" value="1"/>
</dbReference>
<dbReference type="Gene3D" id="3.90.1150.10">
    <property type="entry name" value="Aspartate Aminotransferase, domain 1"/>
    <property type="match status" value="1"/>
</dbReference>
<keyword evidence="5" id="KW-0032">Aminotransferase</keyword>
<evidence type="ECO:0000256" key="4">
    <source>
        <dbReference type="SAM" id="Coils"/>
    </source>
</evidence>
<evidence type="ECO:0000256" key="3">
    <source>
        <dbReference type="RuleBase" id="RU004508"/>
    </source>
</evidence>
<reference evidence="5 6" key="1">
    <citation type="submission" date="2019-03" db="EMBL/GenBank/DDBJ databases">
        <title>This is whole genome sequence of Paenibacillus sp MS74 strain.</title>
        <authorList>
            <person name="Trinh H.N."/>
        </authorList>
    </citation>
    <scope>NUCLEOTIDE SEQUENCE [LARGE SCALE GENOMIC DNA]</scope>
    <source>
        <strain evidence="5 6">MS74</strain>
    </source>
</reference>
<gene>
    <name evidence="5" type="ORF">E1757_31165</name>
</gene>
<dbReference type="CDD" id="cd00616">
    <property type="entry name" value="AHBA_syn"/>
    <property type="match status" value="1"/>
</dbReference>
<dbReference type="InterPro" id="IPR015424">
    <property type="entry name" value="PyrdxlP-dep_Trfase"/>
</dbReference>
<dbReference type="PANTHER" id="PTHR30244">
    <property type="entry name" value="TRANSAMINASE"/>
    <property type="match status" value="1"/>
</dbReference>
<proteinExistence type="inferred from homology"/>
<feature type="active site" description="Proton acceptor" evidence="1">
    <location>
        <position position="196"/>
    </location>
</feature>
<organism evidence="5 6">
    <name type="scientific">Paenibacillus piri</name>
    <dbReference type="NCBI Taxonomy" id="2547395"/>
    <lineage>
        <taxon>Bacteria</taxon>
        <taxon>Bacillati</taxon>
        <taxon>Bacillota</taxon>
        <taxon>Bacilli</taxon>
        <taxon>Bacillales</taxon>
        <taxon>Paenibacillaceae</taxon>
        <taxon>Paenibacillus</taxon>
    </lineage>
</organism>
<dbReference type="SUPFAM" id="SSF53383">
    <property type="entry name" value="PLP-dependent transferases"/>
    <property type="match status" value="1"/>
</dbReference>
<protein>
    <submittedName>
        <fullName evidence="5">DegT/DnrJ/EryC1/StrS family aminotransferase</fullName>
    </submittedName>
</protein>
<dbReference type="PIRSF" id="PIRSF000390">
    <property type="entry name" value="PLP_StrS"/>
    <property type="match status" value="1"/>
</dbReference>
<dbReference type="GO" id="GO:0030170">
    <property type="term" value="F:pyridoxal phosphate binding"/>
    <property type="evidence" value="ECO:0007669"/>
    <property type="project" value="TreeGrafter"/>
</dbReference>
<accession>A0A4R5K9Z7</accession>
<feature type="modified residue" description="N6-(pyridoxal phosphate)lysine" evidence="2">
    <location>
        <position position="196"/>
    </location>
</feature>
<dbReference type="RefSeq" id="WP_133235659.1">
    <property type="nucleotide sequence ID" value="NZ_SMRT01000023.1"/>
</dbReference>
<dbReference type="InterPro" id="IPR000653">
    <property type="entry name" value="DegT/StrS_aminotransferase"/>
</dbReference>
<evidence type="ECO:0000313" key="5">
    <source>
        <dbReference type="EMBL" id="TDF92011.1"/>
    </source>
</evidence>
<dbReference type="GO" id="GO:0000271">
    <property type="term" value="P:polysaccharide biosynthetic process"/>
    <property type="evidence" value="ECO:0007669"/>
    <property type="project" value="TreeGrafter"/>
</dbReference>
<comment type="similarity">
    <text evidence="3">Belongs to the DegT/DnrJ/EryC1 family.</text>
</comment>
<dbReference type="EMBL" id="SMRT01000023">
    <property type="protein sequence ID" value="TDF92011.1"/>
    <property type="molecule type" value="Genomic_DNA"/>
</dbReference>
<dbReference type="Gene3D" id="3.40.640.10">
    <property type="entry name" value="Type I PLP-dependent aspartate aminotransferase-like (Major domain)"/>
    <property type="match status" value="1"/>
</dbReference>
<dbReference type="PANTHER" id="PTHR30244:SF34">
    <property type="entry name" value="DTDP-4-AMINO-4,6-DIDEOXYGALACTOSE TRANSAMINASE"/>
    <property type="match status" value="1"/>
</dbReference>
<dbReference type="InterPro" id="IPR015422">
    <property type="entry name" value="PyrdxlP-dep_Trfase_small"/>
</dbReference>
<keyword evidence="6" id="KW-1185">Reference proteome</keyword>
<dbReference type="AlphaFoldDB" id="A0A4R5K9Z7"/>
<sequence>MTRLAIDGGTPVRTRPFPDWPIYGQLEEKLLLEVLHSGKWGGTGRVKLSEAEKQFADIHGAKHAISVVNGTVAITVALQACGVGPGDEVIIPPYTFFATASAPLMFGAIPIFADVEENSLLIDPERVEALITPKTKAILPVHIGGRPADMTRLKEIAVKHGLRIIEDSAQAVGGSWNGQGVGTLGDCGTFSFQSSKNVNSGEGGMILTNDDAVADMAWSLINAGRIRSGEWYQHEHVGWNLRMTELQAAILLGQLSRLEEQMRARENNALILTGLLNGIDGVRVLDSEPQVTRHAYHLYLFRLQPEKAAKTTKRDFCEKVNKEGIPLHEGYVALHQNRAIIDGIRKWTGESRVFSCPVAEAACGKEAFWLPQNVLLGDEADMQDIARAIQKVVQSI</sequence>
<evidence type="ECO:0000313" key="6">
    <source>
        <dbReference type="Proteomes" id="UP000295636"/>
    </source>
</evidence>
<keyword evidence="4" id="KW-0175">Coiled coil</keyword>
<comment type="caution">
    <text evidence="5">The sequence shown here is derived from an EMBL/GenBank/DDBJ whole genome shotgun (WGS) entry which is preliminary data.</text>
</comment>